<name>A0A916YXX5_9SPHN</name>
<evidence type="ECO:0000256" key="2">
    <source>
        <dbReference type="SAM" id="SignalP"/>
    </source>
</evidence>
<keyword evidence="4" id="KW-1185">Reference proteome</keyword>
<feature type="region of interest" description="Disordered" evidence="1">
    <location>
        <begin position="26"/>
        <end position="79"/>
    </location>
</feature>
<dbReference type="RefSeq" id="WP_066775356.1">
    <property type="nucleotide sequence ID" value="NZ_BMIP01000002.1"/>
</dbReference>
<accession>A0A916YXX5</accession>
<feature type="chain" id="PRO_5037725679" description="Alkaline proteinase inhibitor/ Outer membrane lipoprotein Omp19 domain-containing protein" evidence="2">
    <location>
        <begin position="29"/>
        <end position="177"/>
    </location>
</feature>
<reference evidence="3" key="2">
    <citation type="submission" date="2020-09" db="EMBL/GenBank/DDBJ databases">
        <authorList>
            <person name="Sun Q."/>
            <person name="Zhou Y."/>
        </authorList>
    </citation>
    <scope>NUCLEOTIDE SEQUENCE</scope>
    <source>
        <strain evidence="3">CGMCC 1.15360</strain>
    </source>
</reference>
<dbReference type="Proteomes" id="UP000612349">
    <property type="component" value="Unassembled WGS sequence"/>
</dbReference>
<dbReference type="EMBL" id="BMIP01000002">
    <property type="protein sequence ID" value="GGD65089.1"/>
    <property type="molecule type" value="Genomic_DNA"/>
</dbReference>
<gene>
    <name evidence="3" type="ORF">GCM10010990_13210</name>
</gene>
<dbReference type="AlphaFoldDB" id="A0A916YXX5"/>
<organism evidence="3 4">
    <name type="scientific">Croceicoccus mobilis</name>
    <dbReference type="NCBI Taxonomy" id="1703339"/>
    <lineage>
        <taxon>Bacteria</taxon>
        <taxon>Pseudomonadati</taxon>
        <taxon>Pseudomonadota</taxon>
        <taxon>Alphaproteobacteria</taxon>
        <taxon>Sphingomonadales</taxon>
        <taxon>Erythrobacteraceae</taxon>
        <taxon>Croceicoccus</taxon>
    </lineage>
</organism>
<dbReference type="OrthoDB" id="6057763at2"/>
<feature type="signal peptide" evidence="2">
    <location>
        <begin position="1"/>
        <end position="28"/>
    </location>
</feature>
<keyword evidence="2" id="KW-0732">Signal</keyword>
<feature type="compositionally biased region" description="Acidic residues" evidence="1">
    <location>
        <begin position="44"/>
        <end position="55"/>
    </location>
</feature>
<reference evidence="3" key="1">
    <citation type="journal article" date="2014" name="Int. J. Syst. Evol. Microbiol.">
        <title>Complete genome sequence of Corynebacterium casei LMG S-19264T (=DSM 44701T), isolated from a smear-ripened cheese.</title>
        <authorList>
            <consortium name="US DOE Joint Genome Institute (JGI-PGF)"/>
            <person name="Walter F."/>
            <person name="Albersmeier A."/>
            <person name="Kalinowski J."/>
            <person name="Ruckert C."/>
        </authorList>
    </citation>
    <scope>NUCLEOTIDE SEQUENCE</scope>
    <source>
        <strain evidence="3">CGMCC 1.15360</strain>
    </source>
</reference>
<dbReference type="PROSITE" id="PS51257">
    <property type="entry name" value="PROKAR_LIPOPROTEIN"/>
    <property type="match status" value="1"/>
</dbReference>
<evidence type="ECO:0008006" key="5">
    <source>
        <dbReference type="Google" id="ProtNLM"/>
    </source>
</evidence>
<protein>
    <recommendedName>
        <fullName evidence="5">Alkaline proteinase inhibitor/ Outer membrane lipoprotein Omp19 domain-containing protein</fullName>
    </recommendedName>
</protein>
<proteinExistence type="predicted"/>
<comment type="caution">
    <text evidence="3">The sequence shown here is derived from an EMBL/GenBank/DDBJ whole genome shotgun (WGS) entry which is preliminary data.</text>
</comment>
<sequence>MRIASSLFLTRTLAAAAVLALASCGPSAQDEENGGIDDATADMASDDAASDDAASDDAPMPVEPDGGIGDGATGPGIPAAFQGNWGMNAADCEGGAAAKGLLKIDGDTLTFYESVGTLAEIEQSRPGSLRADFAFEGEGMEWNRSMLLETADNGEALYRREYGDGAVPGAFRYQKCS</sequence>
<evidence type="ECO:0000256" key="1">
    <source>
        <dbReference type="SAM" id="MobiDB-lite"/>
    </source>
</evidence>
<evidence type="ECO:0000313" key="3">
    <source>
        <dbReference type="EMBL" id="GGD65089.1"/>
    </source>
</evidence>
<evidence type="ECO:0000313" key="4">
    <source>
        <dbReference type="Proteomes" id="UP000612349"/>
    </source>
</evidence>